<dbReference type="EMBL" id="JAPDOB010000001">
    <property type="protein sequence ID" value="MCW3796461.1"/>
    <property type="molecule type" value="Genomic_DNA"/>
</dbReference>
<dbReference type="RefSeq" id="WP_264880240.1">
    <property type="nucleotide sequence ID" value="NZ_JAPDOB010000001.1"/>
</dbReference>
<evidence type="ECO:0000313" key="2">
    <source>
        <dbReference type="Proteomes" id="UP001526246"/>
    </source>
</evidence>
<keyword evidence="2" id="KW-1185">Reference proteome</keyword>
<reference evidence="1 2" key="1">
    <citation type="submission" date="2022-10" db="EMBL/GenBank/DDBJ databases">
        <title>Sphingomonas sp.</title>
        <authorList>
            <person name="Jin C."/>
        </authorList>
    </citation>
    <scope>NUCLEOTIDE SEQUENCE [LARGE SCALE GENOMIC DNA]</scope>
    <source>
        <strain evidence="1 2">BN140010</strain>
    </source>
</reference>
<dbReference type="Proteomes" id="UP001526246">
    <property type="component" value="Unassembled WGS sequence"/>
</dbReference>
<proteinExistence type="predicted"/>
<name>A0ABT3JBL1_9SPHN</name>
<dbReference type="PROSITE" id="PS51257">
    <property type="entry name" value="PROKAR_LIPOPROTEIN"/>
    <property type="match status" value="1"/>
</dbReference>
<accession>A0ABT3JBL1</accession>
<protein>
    <submittedName>
        <fullName evidence="1">DUF3035 domain-containing protein</fullName>
    </submittedName>
</protein>
<dbReference type="InterPro" id="IPR021395">
    <property type="entry name" value="DUF3035"/>
</dbReference>
<dbReference type="Pfam" id="PF11233">
    <property type="entry name" value="DUF3035"/>
    <property type="match status" value="1"/>
</dbReference>
<organism evidence="1 2">
    <name type="scientific">Sphingomonas arvum</name>
    <dbReference type="NCBI Taxonomy" id="2992113"/>
    <lineage>
        <taxon>Bacteria</taxon>
        <taxon>Pseudomonadati</taxon>
        <taxon>Pseudomonadota</taxon>
        <taxon>Alphaproteobacteria</taxon>
        <taxon>Sphingomonadales</taxon>
        <taxon>Sphingomonadaceae</taxon>
        <taxon>Sphingomonas</taxon>
    </lineage>
</organism>
<comment type="caution">
    <text evidence="1">The sequence shown here is derived from an EMBL/GenBank/DDBJ whole genome shotgun (WGS) entry which is preliminary data.</text>
</comment>
<gene>
    <name evidence="1" type="ORF">OMW55_01375</name>
</gene>
<evidence type="ECO:0000313" key="1">
    <source>
        <dbReference type="EMBL" id="MCW3796461.1"/>
    </source>
</evidence>
<sequence>MRKVSMVLGLAGTALLVAGCSTGGARGSRLDEFAVARNAPLVIPPDYSLTPPAPGTATISASDAQQQAIQALFGGPAPRSASETSLLDKAGGDRVALGIRSLAGDNTTQVVDKGETTRSIINAPEADSQVAVASVP</sequence>